<name>A0A4R0RWQ3_9APHY</name>
<feature type="region of interest" description="Disordered" evidence="1">
    <location>
        <begin position="580"/>
        <end position="602"/>
    </location>
</feature>
<dbReference type="Proteomes" id="UP000292702">
    <property type="component" value="Unassembled WGS sequence"/>
</dbReference>
<gene>
    <name evidence="2" type="ORF">EIP91_010724</name>
</gene>
<sequence>MLGDLLKVVFTAYLTELLSLGTDGIASNTLRHDHNDHSGEGGNGGLLSFMLSTTFLRTSVLWTRRLTTLTAATRAVSSASKATPAPRREPSQSSDALEYMLEPNAPPKLFTDPARHARAAEKIRSLIAEQRYVEALETFRKTRPHGFNDLEFFEGVFAHVASSINSENFYDTDILRLVYKTRHLLPTYLATVQDGDKSGSSVLSHHLRMLHQANRHKEVFTDFMDLASTSHANMGFYKTMLSILNEERHCSSFCGAATSGRKVGDRVVRVWNTIPSEFVPDAEMIQNTLNMLAGGTLHHRRIGYQLVDKWVHSGKIPVDPSLAFAIGELYKSQFDYERLQLWTKALLLTDSKNVVPDLVKDALYCCALASAWTGTNNSSRAIEILQLAIEKRVPLSGNAFTGALMTTWVGCDWEAAKRVVQLVTGRPFEAYAAESGSANEASSSQSLHAASDETVHPQARYAFAFLAHTAFSSESMQHKIELLRFIASLPDPWEVSRLPDPAGNQIVTGAIIYLAARVRGICKQVLAAGEEEVGAEAIQLASSLKDVSSDAQIQASKLLTKTPYILRELANIHKAVQKGKPSPVPTVKEVDELAHTGEKSSV</sequence>
<dbReference type="EMBL" id="RWJN01000066">
    <property type="protein sequence ID" value="TCD68438.1"/>
    <property type="molecule type" value="Genomic_DNA"/>
</dbReference>
<organism evidence="2 3">
    <name type="scientific">Steccherinum ochraceum</name>
    <dbReference type="NCBI Taxonomy" id="92696"/>
    <lineage>
        <taxon>Eukaryota</taxon>
        <taxon>Fungi</taxon>
        <taxon>Dikarya</taxon>
        <taxon>Basidiomycota</taxon>
        <taxon>Agaricomycotina</taxon>
        <taxon>Agaricomycetes</taxon>
        <taxon>Polyporales</taxon>
        <taxon>Steccherinaceae</taxon>
        <taxon>Steccherinum</taxon>
    </lineage>
</organism>
<protein>
    <submittedName>
        <fullName evidence="2">Uncharacterized protein</fullName>
    </submittedName>
</protein>
<accession>A0A4R0RWQ3</accession>
<keyword evidence="3" id="KW-1185">Reference proteome</keyword>
<dbReference type="AlphaFoldDB" id="A0A4R0RWQ3"/>
<evidence type="ECO:0000256" key="1">
    <source>
        <dbReference type="SAM" id="MobiDB-lite"/>
    </source>
</evidence>
<evidence type="ECO:0000313" key="3">
    <source>
        <dbReference type="Proteomes" id="UP000292702"/>
    </source>
</evidence>
<feature type="compositionally biased region" description="Basic and acidic residues" evidence="1">
    <location>
        <begin position="588"/>
        <end position="602"/>
    </location>
</feature>
<comment type="caution">
    <text evidence="2">The sequence shown here is derived from an EMBL/GenBank/DDBJ whole genome shotgun (WGS) entry which is preliminary data.</text>
</comment>
<evidence type="ECO:0000313" key="2">
    <source>
        <dbReference type="EMBL" id="TCD68438.1"/>
    </source>
</evidence>
<proteinExistence type="predicted"/>
<reference evidence="2 3" key="1">
    <citation type="submission" date="2018-11" db="EMBL/GenBank/DDBJ databases">
        <title>Genome assembly of Steccherinum ochraceum LE-BIN_3174, the white-rot fungus of the Steccherinaceae family (The Residual Polyporoid clade, Polyporales, Basidiomycota).</title>
        <authorList>
            <person name="Fedorova T.V."/>
            <person name="Glazunova O.A."/>
            <person name="Landesman E.O."/>
            <person name="Moiseenko K.V."/>
            <person name="Psurtseva N.V."/>
            <person name="Savinova O.S."/>
            <person name="Shakhova N.V."/>
            <person name="Tyazhelova T.V."/>
            <person name="Vasina D.V."/>
        </authorList>
    </citation>
    <scope>NUCLEOTIDE SEQUENCE [LARGE SCALE GENOMIC DNA]</scope>
    <source>
        <strain evidence="2 3">LE-BIN_3174</strain>
    </source>
</reference>